<sequence length="592" mass="68640">MSDTNSTHTPDLDDKISNVDLLSQKLNDLQTKNLTKEQLYRDSFKTFNKINNMIRSHAVFDHADHRENIEAIAEYSDKVHDCLETKHLEPIWELAESLYFPLYPHSTAADLAGELSGWLDQYYPLPEDNVDWICTLRHLLRGNTAMALNGLESIKQESQQSELDRMLGPLIQLIEQYNSLSATNTTGYINTWQQWQEACKTHYQKFSDICQTNEVDVDNDSIYWCHLIYQTLIGEEMHQLDDDVLLMEQLVAILLYSRPYMKPTSLQYTAQQIENCDSDDQLLTIADYLLKGLLDDALDCSDDLWLQTHLGQALIASGAYPIHQLTSATAEDGVALDPVFYCIQQYAHWIADTYDMWTEAFVYLTFCQENQALWVQQLLGKDEAHLSIPWEYVDKVLSLAIEYNLKPVEQFVYRAIGKHEEAQENRRQATVAYGKAQDWTSVDRLAEAALKRYQKTGQLDSVVMDMESLHQSQPYSFLIRYQQLKDTMTQKAWEEAAQLLWALLKDEHIPPKYSIVLLIDNRSILKDPKHHFYQLDQLVEWIRLFNQIKLDTAAFSFIQHYYNMTQQTQLTTDIILAQLREQLAFKAATAPC</sequence>
<comment type="function">
    <text evidence="9">Functions as a component of the nuclear pore complex (NPC).</text>
</comment>
<evidence type="ECO:0000256" key="2">
    <source>
        <dbReference type="ARBA" id="ARBA00005573"/>
    </source>
</evidence>
<keyword evidence="6 9" id="KW-0811">Translocation</keyword>
<dbReference type="EMBL" id="LUGH01000009">
    <property type="protein sequence ID" value="OBZ91517.1"/>
    <property type="molecule type" value="Genomic_DNA"/>
</dbReference>
<dbReference type="GO" id="GO:0017056">
    <property type="term" value="F:structural constituent of nuclear pore"/>
    <property type="evidence" value="ECO:0007669"/>
    <property type="project" value="TreeGrafter"/>
</dbReference>
<proteinExistence type="inferred from homology"/>
<evidence type="ECO:0000256" key="7">
    <source>
        <dbReference type="ARBA" id="ARBA00023132"/>
    </source>
</evidence>
<evidence type="ECO:0000256" key="3">
    <source>
        <dbReference type="ARBA" id="ARBA00022448"/>
    </source>
</evidence>
<dbReference type="PANTHER" id="PTHR13373">
    <property type="entry name" value="FROUNT PROTEIN-RELATED"/>
    <property type="match status" value="1"/>
</dbReference>
<dbReference type="InParanoid" id="A0A1C7NQW3"/>
<evidence type="ECO:0000256" key="4">
    <source>
        <dbReference type="ARBA" id="ARBA00022816"/>
    </source>
</evidence>
<comment type="subunit">
    <text evidence="9">Component of the nuclear pore complex (NPC).</text>
</comment>
<dbReference type="Pfam" id="PF07575">
    <property type="entry name" value="Nucleopor_Nup85"/>
    <property type="match status" value="1"/>
</dbReference>
<evidence type="ECO:0000256" key="1">
    <source>
        <dbReference type="ARBA" id="ARBA00004567"/>
    </source>
</evidence>
<evidence type="ECO:0000256" key="5">
    <source>
        <dbReference type="ARBA" id="ARBA00022927"/>
    </source>
</evidence>
<organism evidence="10 11">
    <name type="scientific">Choanephora cucurbitarum</name>
    <dbReference type="NCBI Taxonomy" id="101091"/>
    <lineage>
        <taxon>Eukaryota</taxon>
        <taxon>Fungi</taxon>
        <taxon>Fungi incertae sedis</taxon>
        <taxon>Mucoromycota</taxon>
        <taxon>Mucoromycotina</taxon>
        <taxon>Mucoromycetes</taxon>
        <taxon>Mucorales</taxon>
        <taxon>Mucorineae</taxon>
        <taxon>Choanephoraceae</taxon>
        <taxon>Choanephoroideae</taxon>
        <taxon>Choanephora</taxon>
    </lineage>
</organism>
<dbReference type="GO" id="GO:0031080">
    <property type="term" value="C:nuclear pore outer ring"/>
    <property type="evidence" value="ECO:0007669"/>
    <property type="project" value="TreeGrafter"/>
</dbReference>
<keyword evidence="9" id="KW-0472">Membrane</keyword>
<dbReference type="Proteomes" id="UP000093000">
    <property type="component" value="Unassembled WGS sequence"/>
</dbReference>
<dbReference type="AlphaFoldDB" id="A0A1C7NQW3"/>
<evidence type="ECO:0000256" key="8">
    <source>
        <dbReference type="ARBA" id="ARBA00023242"/>
    </source>
</evidence>
<comment type="caution">
    <text evidence="10">The sequence shown here is derived from an EMBL/GenBank/DDBJ whole genome shotgun (WGS) entry which is preliminary data.</text>
</comment>
<accession>A0A1C7NQW3</accession>
<dbReference type="PANTHER" id="PTHR13373:SF21">
    <property type="entry name" value="NUCLEAR PORE COMPLEX PROTEIN NUP85"/>
    <property type="match status" value="1"/>
</dbReference>
<dbReference type="InterPro" id="IPR011502">
    <property type="entry name" value="Nucleoporin_Nup85"/>
</dbReference>
<keyword evidence="8 9" id="KW-0539">Nucleus</keyword>
<dbReference type="GO" id="GO:0006406">
    <property type="term" value="P:mRNA export from nucleus"/>
    <property type="evidence" value="ECO:0007669"/>
    <property type="project" value="TreeGrafter"/>
</dbReference>
<reference evidence="10 11" key="1">
    <citation type="submission" date="2016-03" db="EMBL/GenBank/DDBJ databases">
        <title>Choanephora cucurbitarum.</title>
        <authorList>
            <person name="Min B."/>
            <person name="Park H."/>
            <person name="Park J.-H."/>
            <person name="Shin H.-D."/>
            <person name="Choi I.-G."/>
        </authorList>
    </citation>
    <scope>NUCLEOTIDE SEQUENCE [LARGE SCALE GENOMIC DNA]</scope>
    <source>
        <strain evidence="10 11">KUS-F28377</strain>
    </source>
</reference>
<evidence type="ECO:0000256" key="6">
    <source>
        <dbReference type="ARBA" id="ARBA00023010"/>
    </source>
</evidence>
<keyword evidence="5 9" id="KW-0653">Protein transport</keyword>
<comment type="similarity">
    <text evidence="2 9">Belongs to the nucleoporin Nup85 family.</text>
</comment>
<dbReference type="GO" id="GO:0031965">
    <property type="term" value="C:nuclear membrane"/>
    <property type="evidence" value="ECO:0007669"/>
    <property type="project" value="UniProtKB-UniRule"/>
</dbReference>
<keyword evidence="4 9" id="KW-0509">mRNA transport</keyword>
<protein>
    <recommendedName>
        <fullName evidence="9">Nuclear pore complex protein Nup85</fullName>
    </recommendedName>
</protein>
<evidence type="ECO:0000313" key="10">
    <source>
        <dbReference type="EMBL" id="OBZ91517.1"/>
    </source>
</evidence>
<dbReference type="GO" id="GO:0045893">
    <property type="term" value="P:positive regulation of DNA-templated transcription"/>
    <property type="evidence" value="ECO:0007669"/>
    <property type="project" value="TreeGrafter"/>
</dbReference>
<dbReference type="OrthoDB" id="17644at2759"/>
<gene>
    <name evidence="10" type="primary">nup85</name>
    <name evidence="10" type="ORF">A0J61_00430</name>
</gene>
<evidence type="ECO:0000313" key="11">
    <source>
        <dbReference type="Proteomes" id="UP000093000"/>
    </source>
</evidence>
<keyword evidence="3 9" id="KW-0813">Transport</keyword>
<keyword evidence="11" id="KW-1185">Reference proteome</keyword>
<name>A0A1C7NQW3_9FUNG</name>
<evidence type="ECO:0000256" key="9">
    <source>
        <dbReference type="RuleBase" id="RU365073"/>
    </source>
</evidence>
<dbReference type="GO" id="GO:0006606">
    <property type="term" value="P:protein import into nucleus"/>
    <property type="evidence" value="ECO:0007669"/>
    <property type="project" value="TreeGrafter"/>
</dbReference>
<dbReference type="STRING" id="101091.A0A1C7NQW3"/>
<comment type="subcellular location">
    <subcellularLocation>
        <location evidence="1 9">Nucleus</location>
        <location evidence="1 9">Nuclear pore complex</location>
    </subcellularLocation>
</comment>
<keyword evidence="7 9" id="KW-0906">Nuclear pore complex</keyword>